<organism evidence="1">
    <name type="scientific">hydrothermal vent metagenome</name>
    <dbReference type="NCBI Taxonomy" id="652676"/>
    <lineage>
        <taxon>unclassified sequences</taxon>
        <taxon>metagenomes</taxon>
        <taxon>ecological metagenomes</taxon>
    </lineage>
</organism>
<dbReference type="AlphaFoldDB" id="A0A3B1AA83"/>
<sequence length="82" mass="9675">MDFADDFTYFTFEQILAEVKRLYGRNRHVKEIRLIKAANDEPTINFYINRPQRVSIHQIGLPGQFRCLKTRFVAVNDDRSVA</sequence>
<protein>
    <submittedName>
        <fullName evidence="1">Uncharacterized protein</fullName>
    </submittedName>
</protein>
<accession>A0A3B1AA83</accession>
<gene>
    <name evidence="1" type="ORF">MNBD_GAMMA21-2201</name>
</gene>
<proteinExistence type="predicted"/>
<dbReference type="EMBL" id="UOFR01000060">
    <property type="protein sequence ID" value="VAW98510.1"/>
    <property type="molecule type" value="Genomic_DNA"/>
</dbReference>
<evidence type="ECO:0000313" key="1">
    <source>
        <dbReference type="EMBL" id="VAW98510.1"/>
    </source>
</evidence>
<reference evidence="1" key="1">
    <citation type="submission" date="2018-06" db="EMBL/GenBank/DDBJ databases">
        <authorList>
            <person name="Zhirakovskaya E."/>
        </authorList>
    </citation>
    <scope>NUCLEOTIDE SEQUENCE</scope>
</reference>
<name>A0A3B1AA83_9ZZZZ</name>